<dbReference type="KEGG" id="nta:107760652"/>
<dbReference type="AlphaFoldDB" id="A0A1S3X2R3"/>
<dbReference type="PaxDb" id="4097-A0A1S3X2R3"/>
<dbReference type="OrthoDB" id="1932348at2759"/>
<evidence type="ECO:0000259" key="3">
    <source>
        <dbReference type="Pfam" id="PF22936"/>
    </source>
</evidence>
<dbReference type="STRING" id="4097.A0A1S3X2R3"/>
<organism evidence="4">
    <name type="scientific">Nicotiana tabacum</name>
    <name type="common">Common tobacco</name>
    <dbReference type="NCBI Taxonomy" id="4097"/>
    <lineage>
        <taxon>Eukaryota</taxon>
        <taxon>Viridiplantae</taxon>
        <taxon>Streptophyta</taxon>
        <taxon>Embryophyta</taxon>
        <taxon>Tracheophyta</taxon>
        <taxon>Spermatophyta</taxon>
        <taxon>Magnoliopsida</taxon>
        <taxon>eudicotyledons</taxon>
        <taxon>Gunneridae</taxon>
        <taxon>Pentapetalae</taxon>
        <taxon>asterids</taxon>
        <taxon>lamiids</taxon>
        <taxon>Solanales</taxon>
        <taxon>Solanaceae</taxon>
        <taxon>Nicotianoideae</taxon>
        <taxon>Nicotianeae</taxon>
        <taxon>Nicotiana</taxon>
    </lineage>
</organism>
<feature type="compositionally biased region" description="Basic and acidic residues" evidence="1">
    <location>
        <begin position="204"/>
        <end position="220"/>
    </location>
</feature>
<feature type="domain" description="Reverse transcriptase Ty1/copia-type" evidence="2">
    <location>
        <begin position="268"/>
        <end position="412"/>
    </location>
</feature>
<accession>A0A1S3X2R3</accession>
<sequence length="464" mass="52707">MKYVKSKKKYIKKSLRNCKFNTMACTNPSITVQSGQTRRLTSQLEKDQPELSRLDGFGNPKMILNLVTLTNQDPSKLGYLKESDHYDLQEHHQRNLKGKWYLDSACSSQKTGDKNLFKEVTKIDGGSVKFGNDSKGKIIGIRTIPFNNNCDITEVYLVDGINYNLLSISQLCDSGYEVKFKKIGCAIEDETELTNQTKNNPPEPPKESTTHTARPNEWKNEPEYPQKFIIGDPNEGMKTRGALKKKANIALISQIEPKKIEEALKDSRTKCVFRNKLNEDGKVVRNKARLVAQGYSQQEGVDYDETFSPVARLESIRIMLAYISFKGFKLFQMDVKSAFLNGFIEEELYVRQPHGFVDSEFPYHVYKLTKALYRLKQAPKACYEILSSFLINHGFTRGKVDTTLFIKRSSEEQTTPVLTPVEGTTIPPIDTPVPPPAPAFDSFISDRDLRRDIQMLTQLVASQA</sequence>
<protein>
    <recommendedName>
        <fullName evidence="5">Copia protein</fullName>
    </recommendedName>
</protein>
<evidence type="ECO:0008006" key="5">
    <source>
        <dbReference type="Google" id="ProtNLM"/>
    </source>
</evidence>
<dbReference type="InterPro" id="IPR013103">
    <property type="entry name" value="RVT_2"/>
</dbReference>
<feature type="region of interest" description="Disordered" evidence="1">
    <location>
        <begin position="193"/>
        <end position="220"/>
    </location>
</feature>
<evidence type="ECO:0000313" key="4">
    <source>
        <dbReference type="RefSeq" id="XP_016434224.1"/>
    </source>
</evidence>
<name>A0A1S3X2R3_TOBAC</name>
<dbReference type="RefSeq" id="XP_016434224.1">
    <property type="nucleotide sequence ID" value="XM_016578738.1"/>
</dbReference>
<evidence type="ECO:0000256" key="1">
    <source>
        <dbReference type="SAM" id="MobiDB-lite"/>
    </source>
</evidence>
<dbReference type="Pfam" id="PF07727">
    <property type="entry name" value="RVT_2"/>
    <property type="match status" value="1"/>
</dbReference>
<feature type="domain" description="Retrovirus-related Pol polyprotein from transposon TNT 1-94-like beta-barrel" evidence="3">
    <location>
        <begin position="100"/>
        <end position="176"/>
    </location>
</feature>
<reference evidence="4" key="1">
    <citation type="submission" date="2025-08" db="UniProtKB">
        <authorList>
            <consortium name="RefSeq"/>
        </authorList>
    </citation>
    <scope>IDENTIFICATION</scope>
</reference>
<dbReference type="InterPro" id="IPR054722">
    <property type="entry name" value="PolX-like_BBD"/>
</dbReference>
<proteinExistence type="predicted"/>
<dbReference type="Pfam" id="PF22936">
    <property type="entry name" value="Pol_BBD"/>
    <property type="match status" value="1"/>
</dbReference>
<evidence type="ECO:0000259" key="2">
    <source>
        <dbReference type="Pfam" id="PF07727"/>
    </source>
</evidence>
<gene>
    <name evidence="4" type="primary">LOC107760652</name>
</gene>